<dbReference type="EMBL" id="MPNX01000005">
    <property type="protein sequence ID" value="OOY35393.1"/>
    <property type="molecule type" value="Genomic_DNA"/>
</dbReference>
<evidence type="ECO:0000256" key="5">
    <source>
        <dbReference type="ARBA" id="ARBA00023002"/>
    </source>
</evidence>
<dbReference type="AlphaFoldDB" id="A0A0B0HA68"/>
<dbReference type="SUPFAM" id="SSF102114">
    <property type="entry name" value="Radical SAM enzymes"/>
    <property type="match status" value="1"/>
</dbReference>
<dbReference type="PANTHER" id="PTHR11228:SF7">
    <property type="entry name" value="PQQA PEPTIDE CYCLASE"/>
    <property type="match status" value="1"/>
</dbReference>
<evidence type="ECO:0000256" key="6">
    <source>
        <dbReference type="ARBA" id="ARBA00023004"/>
    </source>
</evidence>
<feature type="domain" description="Radical SAM core" evidence="8">
    <location>
        <begin position="10"/>
        <end position="225"/>
    </location>
</feature>
<organism evidence="9 11">
    <name type="scientific">Solemya velum gill symbiont</name>
    <dbReference type="NCBI Taxonomy" id="2340"/>
    <lineage>
        <taxon>Bacteria</taxon>
        <taxon>Pseudomonadati</taxon>
        <taxon>Pseudomonadota</taxon>
        <taxon>Gammaproteobacteria</taxon>
        <taxon>sulfur-oxidizing symbionts</taxon>
    </lineage>
</organism>
<evidence type="ECO:0000256" key="3">
    <source>
        <dbReference type="ARBA" id="ARBA00022691"/>
    </source>
</evidence>
<sequence length="341" mass="38011">MYKSVVANIRTNRLLHEVMLELTFDCNLDCFYCYNDKNANGKPLSLDQYQVLFDDLERMQVLGISLTGGEPMAHPHFFEIGKMARERGFVVRIKSNGHALRAKAVDRIKQEMDPLNIEMSLHGATPETHDRQTRVKGSFERLISNIRYMKSIGLRTSLITTPTAWNWHEFEQMIDLAEELGVRLSMQGPVAPRDNGDNEPLEIQPTDEQWEAVNAIARRRQLGSRNQRETLKAPSAQTALNYSANKVPKNCGSGLDSIVIDPFGEVLTCLHLRWSGGNLHVQDIDTIWNHSPVFGNASDMTERAFAQFGDQQPSLFGAQTFCPAVQINSGCGGCGGKCGGG</sequence>
<reference evidence="10 12" key="2">
    <citation type="submission" date="2016-11" db="EMBL/GenBank/DDBJ databases">
        <title>Mixed transmission modes and dynamic genome evolution in an obligate animal-bacterial symbiosis.</title>
        <authorList>
            <person name="Russell S.L."/>
            <person name="Corbett-Detig R.B."/>
            <person name="Cavanaugh C.M."/>
        </authorList>
    </citation>
    <scope>NUCLEOTIDE SEQUENCE [LARGE SCALE GENOMIC DNA]</scope>
    <source>
        <strain evidence="10">MA-KB16</strain>
    </source>
</reference>
<dbReference type="GO" id="GO:0051539">
    <property type="term" value="F:4 iron, 4 sulfur cluster binding"/>
    <property type="evidence" value="ECO:0007669"/>
    <property type="project" value="UniProtKB-KW"/>
</dbReference>
<dbReference type="RefSeq" id="WP_043115231.1">
    <property type="nucleotide sequence ID" value="NZ_JRAA01000001.1"/>
</dbReference>
<reference evidence="9 11" key="1">
    <citation type="journal article" date="2014" name="BMC Genomics">
        <title>The genome of the intracellular bacterium of the coastal bivalve, Solemya velum: a blueprint for thriving in and out of symbiosis.</title>
        <authorList>
            <person name="Dmytrenko O."/>
            <person name="Russell S.L."/>
            <person name="Loo W.T."/>
            <person name="Fontanez K.M."/>
            <person name="Liao L."/>
            <person name="Roeselers G."/>
            <person name="Sharma R."/>
            <person name="Stewart F.J."/>
            <person name="Newton I.L."/>
            <person name="Woyke T."/>
            <person name="Wu D."/>
            <person name="Lang J.M."/>
            <person name="Eisen J.A."/>
            <person name="Cavanaugh C.M."/>
        </authorList>
    </citation>
    <scope>NUCLEOTIDE SEQUENCE [LARGE SCALE GENOMIC DNA]</scope>
    <source>
        <strain evidence="9 11">WH</strain>
    </source>
</reference>
<dbReference type="Pfam" id="PF13186">
    <property type="entry name" value="SPASM"/>
    <property type="match status" value="1"/>
</dbReference>
<evidence type="ECO:0000256" key="7">
    <source>
        <dbReference type="ARBA" id="ARBA00023014"/>
    </source>
</evidence>
<proteinExistence type="predicted"/>
<dbReference type="PANTHER" id="PTHR11228">
    <property type="entry name" value="RADICAL SAM DOMAIN PROTEIN"/>
    <property type="match status" value="1"/>
</dbReference>
<dbReference type="EMBL" id="JRAA01000001">
    <property type="protein sequence ID" value="KHF25562.1"/>
    <property type="molecule type" value="Genomic_DNA"/>
</dbReference>
<dbReference type="Gene3D" id="3.20.20.70">
    <property type="entry name" value="Aldolase class I"/>
    <property type="match status" value="1"/>
</dbReference>
<evidence type="ECO:0000256" key="4">
    <source>
        <dbReference type="ARBA" id="ARBA00022723"/>
    </source>
</evidence>
<dbReference type="GO" id="GO:0046872">
    <property type="term" value="F:metal ion binding"/>
    <property type="evidence" value="ECO:0007669"/>
    <property type="project" value="UniProtKB-KW"/>
</dbReference>
<gene>
    <name evidence="10" type="ORF">BOV88_05520</name>
    <name evidence="9" type="ORF">JV46_22760</name>
</gene>
<dbReference type="STRING" id="2340.JV46_22760"/>
<keyword evidence="11" id="KW-1185">Reference proteome</keyword>
<dbReference type="InterPro" id="IPR013785">
    <property type="entry name" value="Aldolase_TIM"/>
</dbReference>
<dbReference type="InterPro" id="IPR023885">
    <property type="entry name" value="4Fe4S-binding_SPASM_dom"/>
</dbReference>
<dbReference type="SFLD" id="SFLDG01067">
    <property type="entry name" value="SPASM/twitch_domain_containing"/>
    <property type="match status" value="1"/>
</dbReference>
<keyword evidence="2" id="KW-0004">4Fe-4S</keyword>
<dbReference type="CDD" id="cd01335">
    <property type="entry name" value="Radical_SAM"/>
    <property type="match status" value="1"/>
</dbReference>
<dbReference type="InterPro" id="IPR058240">
    <property type="entry name" value="rSAM_sf"/>
</dbReference>
<comment type="caution">
    <text evidence="9">The sequence shown here is derived from an EMBL/GenBank/DDBJ whole genome shotgun (WGS) entry which is preliminary data.</text>
</comment>
<evidence type="ECO:0000256" key="2">
    <source>
        <dbReference type="ARBA" id="ARBA00022485"/>
    </source>
</evidence>
<dbReference type="Proteomes" id="UP000030856">
    <property type="component" value="Unassembled WGS sequence"/>
</dbReference>
<dbReference type="GeneID" id="86991511"/>
<dbReference type="InterPro" id="IPR000385">
    <property type="entry name" value="MoaA_NifB_PqqE_Fe-S-bd_CS"/>
</dbReference>
<dbReference type="CDD" id="cd21109">
    <property type="entry name" value="SPASM"/>
    <property type="match status" value="1"/>
</dbReference>
<keyword evidence="4" id="KW-0479">Metal-binding</keyword>
<comment type="cofactor">
    <cofactor evidence="1">
        <name>[4Fe-4S] cluster</name>
        <dbReference type="ChEBI" id="CHEBI:49883"/>
    </cofactor>
</comment>
<keyword evidence="5" id="KW-0560">Oxidoreductase</keyword>
<dbReference type="GO" id="GO:0016491">
    <property type="term" value="F:oxidoreductase activity"/>
    <property type="evidence" value="ECO:0007669"/>
    <property type="project" value="UniProtKB-KW"/>
</dbReference>
<dbReference type="OrthoDB" id="9792276at2"/>
<dbReference type="SFLD" id="SFLDG01386">
    <property type="entry name" value="main_SPASM_domain-containing"/>
    <property type="match status" value="1"/>
</dbReference>
<evidence type="ECO:0000313" key="9">
    <source>
        <dbReference type="EMBL" id="KHF25562.1"/>
    </source>
</evidence>
<dbReference type="PIRSF" id="PIRSF037420">
    <property type="entry name" value="PQQ_syn_pqqE"/>
    <property type="match status" value="1"/>
</dbReference>
<keyword evidence="3" id="KW-0949">S-adenosyl-L-methionine</keyword>
<dbReference type="PROSITE" id="PS51918">
    <property type="entry name" value="RADICAL_SAM"/>
    <property type="match status" value="1"/>
</dbReference>
<dbReference type="eggNOG" id="COG0535">
    <property type="taxonomic scope" value="Bacteria"/>
</dbReference>
<evidence type="ECO:0000256" key="1">
    <source>
        <dbReference type="ARBA" id="ARBA00001966"/>
    </source>
</evidence>
<dbReference type="PROSITE" id="PS01305">
    <property type="entry name" value="MOAA_NIFB_PQQE"/>
    <property type="match status" value="1"/>
</dbReference>
<protein>
    <submittedName>
        <fullName evidence="9">Fe-S oxidoreductase</fullName>
    </submittedName>
</protein>
<evidence type="ECO:0000313" key="11">
    <source>
        <dbReference type="Proteomes" id="UP000030856"/>
    </source>
</evidence>
<dbReference type="InterPro" id="IPR007197">
    <property type="entry name" value="rSAM"/>
</dbReference>
<evidence type="ECO:0000313" key="12">
    <source>
        <dbReference type="Proteomes" id="UP000190962"/>
    </source>
</evidence>
<evidence type="ECO:0000259" key="8">
    <source>
        <dbReference type="PROSITE" id="PS51918"/>
    </source>
</evidence>
<dbReference type="Pfam" id="PF04055">
    <property type="entry name" value="Radical_SAM"/>
    <property type="match status" value="1"/>
</dbReference>
<accession>A0A0B0HA68</accession>
<keyword evidence="6" id="KW-0408">Iron</keyword>
<dbReference type="Proteomes" id="UP000190962">
    <property type="component" value="Unassembled WGS sequence"/>
</dbReference>
<evidence type="ECO:0000313" key="10">
    <source>
        <dbReference type="EMBL" id="OOY35393.1"/>
    </source>
</evidence>
<dbReference type="SFLD" id="SFLDS00029">
    <property type="entry name" value="Radical_SAM"/>
    <property type="match status" value="1"/>
</dbReference>
<keyword evidence="7" id="KW-0411">Iron-sulfur</keyword>
<dbReference type="InterPro" id="IPR017200">
    <property type="entry name" value="PqqE-like"/>
</dbReference>
<name>A0A0B0HA68_SOVGS</name>
<dbReference type="InterPro" id="IPR050377">
    <property type="entry name" value="Radical_SAM_PqqE_MftC-like"/>
</dbReference>